<proteinExistence type="predicted"/>
<name>A0AAV4R6M5_9ARAC</name>
<dbReference type="EMBL" id="BPLQ01005666">
    <property type="protein sequence ID" value="GIY16269.1"/>
    <property type="molecule type" value="Genomic_DNA"/>
</dbReference>
<dbReference type="AlphaFoldDB" id="A0AAV4R6M5"/>
<reference evidence="1 2" key="1">
    <citation type="submission" date="2021-06" db="EMBL/GenBank/DDBJ databases">
        <title>Caerostris darwini draft genome.</title>
        <authorList>
            <person name="Kono N."/>
            <person name="Arakawa K."/>
        </authorList>
    </citation>
    <scope>NUCLEOTIDE SEQUENCE [LARGE SCALE GENOMIC DNA]</scope>
</reference>
<sequence length="87" mass="10135">MMQFRPQSITQTFLPPPPLAQGNGTDLRCFMTLTVTGSWFMRAGHRFPSGVRADNRSWERRVRWEGNEYDSDLKELIDFPVTACTFY</sequence>
<keyword evidence="2" id="KW-1185">Reference proteome</keyword>
<protein>
    <submittedName>
        <fullName evidence="1">Uncharacterized protein</fullName>
    </submittedName>
</protein>
<comment type="caution">
    <text evidence="1">The sequence shown here is derived from an EMBL/GenBank/DDBJ whole genome shotgun (WGS) entry which is preliminary data.</text>
</comment>
<evidence type="ECO:0000313" key="2">
    <source>
        <dbReference type="Proteomes" id="UP001054837"/>
    </source>
</evidence>
<accession>A0AAV4R6M5</accession>
<dbReference type="Proteomes" id="UP001054837">
    <property type="component" value="Unassembled WGS sequence"/>
</dbReference>
<organism evidence="1 2">
    <name type="scientific">Caerostris darwini</name>
    <dbReference type="NCBI Taxonomy" id="1538125"/>
    <lineage>
        <taxon>Eukaryota</taxon>
        <taxon>Metazoa</taxon>
        <taxon>Ecdysozoa</taxon>
        <taxon>Arthropoda</taxon>
        <taxon>Chelicerata</taxon>
        <taxon>Arachnida</taxon>
        <taxon>Araneae</taxon>
        <taxon>Araneomorphae</taxon>
        <taxon>Entelegynae</taxon>
        <taxon>Araneoidea</taxon>
        <taxon>Araneidae</taxon>
        <taxon>Caerostris</taxon>
    </lineage>
</organism>
<gene>
    <name evidence="1" type="ORF">CDAR_501251</name>
</gene>
<evidence type="ECO:0000313" key="1">
    <source>
        <dbReference type="EMBL" id="GIY16269.1"/>
    </source>
</evidence>